<feature type="non-terminal residue" evidence="1">
    <location>
        <position position="1"/>
    </location>
</feature>
<reference evidence="1" key="1">
    <citation type="submission" date="2021-06" db="EMBL/GenBank/DDBJ databases">
        <authorList>
            <person name="Kallberg Y."/>
            <person name="Tangrot J."/>
            <person name="Rosling A."/>
        </authorList>
    </citation>
    <scope>NUCLEOTIDE SEQUENCE</scope>
    <source>
        <strain evidence="1">AU212A</strain>
    </source>
</reference>
<organism evidence="1 2">
    <name type="scientific">Scutellospora calospora</name>
    <dbReference type="NCBI Taxonomy" id="85575"/>
    <lineage>
        <taxon>Eukaryota</taxon>
        <taxon>Fungi</taxon>
        <taxon>Fungi incertae sedis</taxon>
        <taxon>Mucoromycota</taxon>
        <taxon>Glomeromycotina</taxon>
        <taxon>Glomeromycetes</taxon>
        <taxon>Diversisporales</taxon>
        <taxon>Gigasporaceae</taxon>
        <taxon>Scutellospora</taxon>
    </lineage>
</organism>
<proteinExistence type="predicted"/>
<evidence type="ECO:0000313" key="1">
    <source>
        <dbReference type="EMBL" id="CAG8657614.1"/>
    </source>
</evidence>
<gene>
    <name evidence="1" type="ORF">SCALOS_LOCUS8907</name>
</gene>
<name>A0ACA9NIE6_9GLOM</name>
<comment type="caution">
    <text evidence="1">The sequence shown here is derived from an EMBL/GenBank/DDBJ whole genome shotgun (WGS) entry which is preliminary data.</text>
</comment>
<keyword evidence="2" id="KW-1185">Reference proteome</keyword>
<evidence type="ECO:0000313" key="2">
    <source>
        <dbReference type="Proteomes" id="UP000789860"/>
    </source>
</evidence>
<dbReference type="EMBL" id="CAJVPM010025361">
    <property type="protein sequence ID" value="CAG8657614.1"/>
    <property type="molecule type" value="Genomic_DNA"/>
</dbReference>
<protein>
    <submittedName>
        <fullName evidence="1">7843_t:CDS:1</fullName>
    </submittedName>
</protein>
<dbReference type="Proteomes" id="UP000789860">
    <property type="component" value="Unassembled WGS sequence"/>
</dbReference>
<sequence>ENRNLLAKLDEKLQETSFLDIQIQELTNLIKKLKEKIVNAYIYFAPEKELLQKLIIAHLEFTKAKKQGVDSIIKYRKQFNKLYEEIEIRLNSKLIQDVEIILNDCEEVVTHELELETKLNSKLLIFEEQKRSSQITNNTCNNALTILSQAKDNKVTEQLIKKLEKELAKEKIKNEQLVQGQNQIEKKLDFTNKFIRVALEKDEYQYYKNCCENNSYDI</sequence>
<accession>A0ACA9NIE6</accession>